<evidence type="ECO:0000313" key="8">
    <source>
        <dbReference type="EMBL" id="MPC12591.1"/>
    </source>
</evidence>
<keyword evidence="9" id="KW-1185">Reference proteome</keyword>
<dbReference type="SUPFAM" id="SSF54928">
    <property type="entry name" value="RNA-binding domain, RBD"/>
    <property type="match status" value="1"/>
</dbReference>
<organism evidence="8 9">
    <name type="scientific">Portunus trituberculatus</name>
    <name type="common">Swimming crab</name>
    <name type="synonym">Neptunus trituberculatus</name>
    <dbReference type="NCBI Taxonomy" id="210409"/>
    <lineage>
        <taxon>Eukaryota</taxon>
        <taxon>Metazoa</taxon>
        <taxon>Ecdysozoa</taxon>
        <taxon>Arthropoda</taxon>
        <taxon>Crustacea</taxon>
        <taxon>Multicrustacea</taxon>
        <taxon>Malacostraca</taxon>
        <taxon>Eumalacostraca</taxon>
        <taxon>Eucarida</taxon>
        <taxon>Decapoda</taxon>
        <taxon>Pleocyemata</taxon>
        <taxon>Brachyura</taxon>
        <taxon>Eubrachyura</taxon>
        <taxon>Portunoidea</taxon>
        <taxon>Portunidae</taxon>
        <taxon>Portuninae</taxon>
        <taxon>Portunus</taxon>
    </lineage>
</organism>
<comment type="caution">
    <text evidence="8">The sequence shown here is derived from an EMBL/GenBank/DDBJ whole genome shotgun (WGS) entry which is preliminary data.</text>
</comment>
<dbReference type="InterPro" id="IPR000504">
    <property type="entry name" value="RRM_dom"/>
</dbReference>
<dbReference type="AlphaFoldDB" id="A0A5B7CUS2"/>
<feature type="compositionally biased region" description="Basic and acidic residues" evidence="5">
    <location>
        <begin position="94"/>
        <end position="176"/>
    </location>
</feature>
<dbReference type="PROSITE" id="PS50102">
    <property type="entry name" value="RRM"/>
    <property type="match status" value="1"/>
</dbReference>
<feature type="signal peptide" evidence="6">
    <location>
        <begin position="1"/>
        <end position="19"/>
    </location>
</feature>
<feature type="compositionally biased region" description="Low complexity" evidence="5">
    <location>
        <begin position="506"/>
        <end position="521"/>
    </location>
</feature>
<dbReference type="OrthoDB" id="6159259at2759"/>
<feature type="compositionally biased region" description="Basic and acidic residues" evidence="5">
    <location>
        <begin position="334"/>
        <end position="348"/>
    </location>
</feature>
<feature type="compositionally biased region" description="Basic and acidic residues" evidence="5">
    <location>
        <begin position="254"/>
        <end position="282"/>
    </location>
</feature>
<accession>A0A5B7CUS2</accession>
<dbReference type="Proteomes" id="UP000324222">
    <property type="component" value="Unassembled WGS sequence"/>
</dbReference>
<evidence type="ECO:0000256" key="4">
    <source>
        <dbReference type="PROSITE-ProRule" id="PRU00176"/>
    </source>
</evidence>
<feature type="compositionally biased region" description="Basic and acidic residues" evidence="5">
    <location>
        <begin position="183"/>
        <end position="239"/>
    </location>
</feature>
<evidence type="ECO:0000259" key="7">
    <source>
        <dbReference type="PROSITE" id="PS50102"/>
    </source>
</evidence>
<dbReference type="InterPro" id="IPR051738">
    <property type="entry name" value="SAF_Modulators"/>
</dbReference>
<dbReference type="GO" id="GO:0050684">
    <property type="term" value="P:regulation of mRNA processing"/>
    <property type="evidence" value="ECO:0007669"/>
    <property type="project" value="TreeGrafter"/>
</dbReference>
<reference evidence="8 9" key="1">
    <citation type="submission" date="2019-05" db="EMBL/GenBank/DDBJ databases">
        <title>Another draft genome of Portunus trituberculatus and its Hox gene families provides insights of decapod evolution.</title>
        <authorList>
            <person name="Jeong J.-H."/>
            <person name="Song I."/>
            <person name="Kim S."/>
            <person name="Choi T."/>
            <person name="Kim D."/>
            <person name="Ryu S."/>
            <person name="Kim W."/>
        </authorList>
    </citation>
    <scope>NUCLEOTIDE SEQUENCE [LARGE SCALE GENOMIC DNA]</scope>
    <source>
        <tissue evidence="8">Muscle</tissue>
    </source>
</reference>
<evidence type="ECO:0000256" key="5">
    <source>
        <dbReference type="SAM" id="MobiDB-lite"/>
    </source>
</evidence>
<feature type="compositionally biased region" description="Polar residues" evidence="5">
    <location>
        <begin position="473"/>
        <end position="491"/>
    </location>
</feature>
<evidence type="ECO:0000256" key="1">
    <source>
        <dbReference type="ARBA" id="ARBA00004123"/>
    </source>
</evidence>
<dbReference type="PANTHER" id="PTHR15683:SF8">
    <property type="entry name" value="SCAFFOLD ATTACHMENT FACTOR B, ISOFORM B"/>
    <property type="match status" value="1"/>
</dbReference>
<sequence>MLTAMFVWFTALVMRKGRTTKPRMTEVTSAKIVTNAKTPGAKCYGFVTMMSSEDATKCISQLNHTELHGRMIQVEKAKGEPGGPSRNKASSTRKPSDSKKDTSGDKKKEGEKSDGDKKDTSSDKKEGQDEKTGKEGEKKDERRSHSRDVSRSSKEHDRRNSRSFERRPEHRGDSYKMGHQRSGRHEVLSFKQIMEERERQRMRARERIMREEERRRREDEVRQRNIERRQREEAERLQREREKLRIEREKIERQKHELLRLEREHQRMEREKLEREREELRRQQMSNQLRYEETRRSIKRPADDRDRREFFEDRKRPAPDSRSRFESSSAPQRRNYDRNEPARFEHNHGNYATHGSHSGGGGGRDDNRAPGGVGGGSRYEDRREMRERDERRPVERSGPRDDRDHRGPMSSQGSRDRPRERYGGSGLGSSGGDSWRTGGGVSDSKGSFSSSSAMMGGSMGTSGLSARGGDSQGWRSSSTNDRWATSSSNMGGMTVSDVLRGNMSHQPQPGMGSMSMPMMSQNDRFSMSSFRKY</sequence>
<keyword evidence="2 4" id="KW-0694">RNA-binding</keyword>
<feature type="compositionally biased region" description="Gly residues" evidence="5">
    <location>
        <begin position="423"/>
        <end position="441"/>
    </location>
</feature>
<evidence type="ECO:0000256" key="3">
    <source>
        <dbReference type="ARBA" id="ARBA00023242"/>
    </source>
</evidence>
<protein>
    <submittedName>
        <fullName evidence="8">Scaffold attachment factor B1</fullName>
    </submittedName>
</protein>
<feature type="region of interest" description="Disordered" evidence="5">
    <location>
        <begin position="254"/>
        <end position="533"/>
    </location>
</feature>
<dbReference type="GO" id="GO:0043565">
    <property type="term" value="F:sequence-specific DNA binding"/>
    <property type="evidence" value="ECO:0007669"/>
    <property type="project" value="TreeGrafter"/>
</dbReference>
<feature type="domain" description="RRM" evidence="7">
    <location>
        <begin position="1"/>
        <end position="79"/>
    </location>
</feature>
<dbReference type="PANTHER" id="PTHR15683">
    <property type="entry name" value="SCAFFOLD ATTACHMENT FACTOR B-RELATED"/>
    <property type="match status" value="1"/>
</dbReference>
<name>A0A5B7CUS2_PORTR</name>
<evidence type="ECO:0000256" key="6">
    <source>
        <dbReference type="SAM" id="SignalP"/>
    </source>
</evidence>
<feature type="compositionally biased region" description="Low complexity" evidence="5">
    <location>
        <begin position="442"/>
        <end position="465"/>
    </location>
</feature>
<comment type="subcellular location">
    <subcellularLocation>
        <location evidence="1">Nucleus</location>
    </subcellularLocation>
</comment>
<dbReference type="Gene3D" id="3.30.70.330">
    <property type="match status" value="1"/>
</dbReference>
<feature type="region of interest" description="Disordered" evidence="5">
    <location>
        <begin position="74"/>
        <end position="239"/>
    </location>
</feature>
<keyword evidence="3" id="KW-0539">Nucleus</keyword>
<dbReference type="InterPro" id="IPR012677">
    <property type="entry name" value="Nucleotide-bd_a/b_plait_sf"/>
</dbReference>
<proteinExistence type="predicted"/>
<feature type="compositionally biased region" description="Basic and acidic residues" evidence="5">
    <location>
        <begin position="378"/>
        <end position="407"/>
    </location>
</feature>
<feature type="compositionally biased region" description="Basic and acidic residues" evidence="5">
    <location>
        <begin position="290"/>
        <end position="325"/>
    </location>
</feature>
<dbReference type="InterPro" id="IPR035979">
    <property type="entry name" value="RBD_domain_sf"/>
</dbReference>
<dbReference type="GO" id="GO:0003723">
    <property type="term" value="F:RNA binding"/>
    <property type="evidence" value="ECO:0007669"/>
    <property type="project" value="UniProtKB-UniRule"/>
</dbReference>
<dbReference type="GO" id="GO:0005634">
    <property type="term" value="C:nucleus"/>
    <property type="evidence" value="ECO:0007669"/>
    <property type="project" value="UniProtKB-SubCell"/>
</dbReference>
<dbReference type="Pfam" id="PF00076">
    <property type="entry name" value="RRM_1"/>
    <property type="match status" value="1"/>
</dbReference>
<keyword evidence="6" id="KW-0732">Signal</keyword>
<evidence type="ECO:0000256" key="2">
    <source>
        <dbReference type="ARBA" id="ARBA00022884"/>
    </source>
</evidence>
<dbReference type="GO" id="GO:0006357">
    <property type="term" value="P:regulation of transcription by RNA polymerase II"/>
    <property type="evidence" value="ECO:0007669"/>
    <property type="project" value="TreeGrafter"/>
</dbReference>
<feature type="compositionally biased region" description="Polar residues" evidence="5">
    <location>
        <begin position="522"/>
        <end position="533"/>
    </location>
</feature>
<gene>
    <name evidence="8" type="primary">Safb</name>
    <name evidence="8" type="ORF">E2C01_005294</name>
</gene>
<evidence type="ECO:0000313" key="9">
    <source>
        <dbReference type="Proteomes" id="UP000324222"/>
    </source>
</evidence>
<dbReference type="EMBL" id="VSRR010000224">
    <property type="protein sequence ID" value="MPC12591.1"/>
    <property type="molecule type" value="Genomic_DNA"/>
</dbReference>
<feature type="chain" id="PRO_5022896885" evidence="6">
    <location>
        <begin position="20"/>
        <end position="533"/>
    </location>
</feature>